<reference evidence="3" key="1">
    <citation type="thesis" date="2020" institute="ProQuest LLC" country="789 East Eisenhower Parkway, Ann Arbor, MI, USA">
        <title>Comparative Genomics and Chromosome Evolution.</title>
        <authorList>
            <person name="Mudd A.B."/>
        </authorList>
    </citation>
    <scope>NUCLEOTIDE SEQUENCE</scope>
    <source>
        <strain evidence="3">HN-11 Male</strain>
        <tissue evidence="3">Kidney and liver</tissue>
    </source>
</reference>
<dbReference type="Gene3D" id="2.60.40.10">
    <property type="entry name" value="Immunoglobulins"/>
    <property type="match status" value="2"/>
</dbReference>
<dbReference type="Pfam" id="PF01841">
    <property type="entry name" value="Transglut_core"/>
    <property type="match status" value="1"/>
</dbReference>
<dbReference type="InterPro" id="IPR002931">
    <property type="entry name" value="Transglutaminase-like"/>
</dbReference>
<protein>
    <recommendedName>
        <fullName evidence="2">Transglutaminase-like domain-containing protein</fullName>
    </recommendedName>
</protein>
<dbReference type="InterPro" id="IPR008958">
    <property type="entry name" value="Transglutaminase_C"/>
</dbReference>
<dbReference type="AlphaFoldDB" id="A0A8J6JXV8"/>
<evidence type="ECO:0000313" key="3">
    <source>
        <dbReference type="EMBL" id="KAG9473943.1"/>
    </source>
</evidence>
<keyword evidence="4" id="KW-1185">Reference proteome</keyword>
<organism evidence="3 4">
    <name type="scientific">Eleutherodactylus coqui</name>
    <name type="common">Puerto Rican coqui</name>
    <dbReference type="NCBI Taxonomy" id="57060"/>
    <lineage>
        <taxon>Eukaryota</taxon>
        <taxon>Metazoa</taxon>
        <taxon>Chordata</taxon>
        <taxon>Craniata</taxon>
        <taxon>Vertebrata</taxon>
        <taxon>Euteleostomi</taxon>
        <taxon>Amphibia</taxon>
        <taxon>Batrachia</taxon>
        <taxon>Anura</taxon>
        <taxon>Neobatrachia</taxon>
        <taxon>Hyloidea</taxon>
        <taxon>Eleutherodactylidae</taxon>
        <taxon>Eleutherodactylinae</taxon>
        <taxon>Eleutherodactylus</taxon>
        <taxon>Eleutherodactylus</taxon>
    </lineage>
</organism>
<dbReference type="Gene3D" id="3.90.260.10">
    <property type="entry name" value="Transglutaminase-like"/>
    <property type="match status" value="1"/>
</dbReference>
<dbReference type="PANTHER" id="PTHR11590">
    <property type="entry name" value="PROTEIN-GLUTAMINE GAMMA-GLUTAMYLTRANSFERASE"/>
    <property type="match status" value="1"/>
</dbReference>
<dbReference type="OrthoDB" id="437511at2759"/>
<dbReference type="SMART" id="SM00460">
    <property type="entry name" value="TGc"/>
    <property type="match status" value="1"/>
</dbReference>
<evidence type="ECO:0000313" key="4">
    <source>
        <dbReference type="Proteomes" id="UP000770717"/>
    </source>
</evidence>
<dbReference type="Proteomes" id="UP000770717">
    <property type="component" value="Unassembled WGS sequence"/>
</dbReference>
<evidence type="ECO:0000259" key="2">
    <source>
        <dbReference type="SMART" id="SM00460"/>
    </source>
</evidence>
<dbReference type="PANTHER" id="PTHR11590:SF81">
    <property type="entry name" value="PROTEIN-GLUTAMINE GAMMA-GLUTAMYLTRANSFERASE K-LIKE ISOFORM X4"/>
    <property type="match status" value="1"/>
</dbReference>
<dbReference type="SUPFAM" id="SSF54001">
    <property type="entry name" value="Cysteine proteinases"/>
    <property type="match status" value="1"/>
</dbReference>
<dbReference type="Pfam" id="PF00927">
    <property type="entry name" value="Transglut_C"/>
    <property type="match status" value="2"/>
</dbReference>
<sequence>METRTLATEQKWASSGPVNYGQCWVFAGTLCSVFRSLGIPCRVVTNFSSAHDTNENLSIDTYYDYEGNNLGGDDSIWNFHVWVEAWMARPDIGSYYNGWQVLDATPQETSAGVFRLGPTPVIAVKEGDINMSYDCPFVFSEVNADTISWLYDEDTGDSEQVRSNRTSVGKFTSTKAVGTNSRADITSNYKYREGSAQERESYDNAVNQIYGRRAASTDEHDGRGRAAPAAVTFARNVRVKPATNVNLSAQFKDCDPIVIGQDVQLTLAVKNTSAVNKVICHFSAKSTGYRRRVMRNVVNDAVTISMGPNEEKEIPFTLPYSKYRDCLTDDKVLEVTALCKGDDNHKFLATKVITLESPSMIIKVLNKPVLNKPLNAEIIIENPLDETLNGCELSVEGSGLVTQQIKRTISLKPKEKAKVGLEITPYKKGSKQLQVVLSCHRMKHVKAFTFINVAEA</sequence>
<dbReference type="InterPro" id="IPR036985">
    <property type="entry name" value="Transglutaminase-like_sf"/>
</dbReference>
<name>A0A8J6JXV8_ELECQ</name>
<dbReference type="FunFam" id="2.60.40.10:FF:000090">
    <property type="entry name" value="Protein-glutamine gamma-glutamyltransferase 2"/>
    <property type="match status" value="1"/>
</dbReference>
<accession>A0A8J6JXV8</accession>
<dbReference type="SUPFAM" id="SSF49309">
    <property type="entry name" value="Transglutaminase, two C-terminal domains"/>
    <property type="match status" value="2"/>
</dbReference>
<comment type="caution">
    <text evidence="3">The sequence shown here is derived from an EMBL/GenBank/DDBJ whole genome shotgun (WGS) entry which is preliminary data.</text>
</comment>
<dbReference type="EMBL" id="WNTK01000013">
    <property type="protein sequence ID" value="KAG9473943.1"/>
    <property type="molecule type" value="Genomic_DNA"/>
</dbReference>
<gene>
    <name evidence="3" type="ORF">GDO78_004313</name>
</gene>
<proteinExistence type="inferred from homology"/>
<dbReference type="InterPro" id="IPR038765">
    <property type="entry name" value="Papain-like_cys_pep_sf"/>
</dbReference>
<feature type="domain" description="Transglutaminase-like" evidence="2">
    <location>
        <begin position="15"/>
        <end position="106"/>
    </location>
</feature>
<evidence type="ECO:0000256" key="1">
    <source>
        <dbReference type="ARBA" id="ARBA00005968"/>
    </source>
</evidence>
<comment type="similarity">
    <text evidence="1">Belongs to the transglutaminase superfamily. Transglutaminase family.</text>
</comment>
<dbReference type="InterPro" id="IPR013783">
    <property type="entry name" value="Ig-like_fold"/>
</dbReference>
<dbReference type="InterPro" id="IPR036238">
    <property type="entry name" value="Transglutaminase_C_sf"/>
</dbReference>
<dbReference type="GO" id="GO:0003810">
    <property type="term" value="F:protein-glutamine gamma-glutamyltransferase activity"/>
    <property type="evidence" value="ECO:0007669"/>
    <property type="project" value="InterPro"/>
</dbReference>
<dbReference type="InterPro" id="IPR050779">
    <property type="entry name" value="Transglutaminase"/>
</dbReference>